<feature type="compositionally biased region" description="Polar residues" evidence="1">
    <location>
        <begin position="165"/>
        <end position="183"/>
    </location>
</feature>
<accession>A0A1R2AND7</accession>
<organism evidence="2 3">
    <name type="scientific">Stentor coeruleus</name>
    <dbReference type="NCBI Taxonomy" id="5963"/>
    <lineage>
        <taxon>Eukaryota</taxon>
        <taxon>Sar</taxon>
        <taxon>Alveolata</taxon>
        <taxon>Ciliophora</taxon>
        <taxon>Postciliodesmatophora</taxon>
        <taxon>Heterotrichea</taxon>
        <taxon>Heterotrichida</taxon>
        <taxon>Stentoridae</taxon>
        <taxon>Stentor</taxon>
    </lineage>
</organism>
<dbReference type="EMBL" id="MPUH01001853">
    <property type="protein sequence ID" value="OMJ66006.1"/>
    <property type="molecule type" value="Genomic_DNA"/>
</dbReference>
<name>A0A1R2AND7_9CILI</name>
<dbReference type="AlphaFoldDB" id="A0A1R2AND7"/>
<protein>
    <submittedName>
        <fullName evidence="2">Uncharacterized protein</fullName>
    </submittedName>
</protein>
<proteinExistence type="predicted"/>
<gene>
    <name evidence="2" type="ORF">SteCoe_37305</name>
</gene>
<evidence type="ECO:0000256" key="1">
    <source>
        <dbReference type="SAM" id="MobiDB-lite"/>
    </source>
</evidence>
<evidence type="ECO:0000313" key="3">
    <source>
        <dbReference type="Proteomes" id="UP000187209"/>
    </source>
</evidence>
<feature type="compositionally biased region" description="Pro residues" evidence="1">
    <location>
        <begin position="207"/>
        <end position="217"/>
    </location>
</feature>
<reference evidence="2 3" key="1">
    <citation type="submission" date="2016-11" db="EMBL/GenBank/DDBJ databases">
        <title>The macronuclear genome of Stentor coeruleus: a giant cell with tiny introns.</title>
        <authorList>
            <person name="Slabodnick M."/>
            <person name="Ruby J.G."/>
            <person name="Reiff S.B."/>
            <person name="Swart E.C."/>
            <person name="Gosai S."/>
            <person name="Prabakaran S."/>
            <person name="Witkowska E."/>
            <person name="Larue G.E."/>
            <person name="Fisher S."/>
            <person name="Freeman R.M."/>
            <person name="Gunawardena J."/>
            <person name="Chu W."/>
            <person name="Stover N.A."/>
            <person name="Gregory B.D."/>
            <person name="Nowacki M."/>
            <person name="Derisi J."/>
            <person name="Roy S.W."/>
            <person name="Marshall W.F."/>
            <person name="Sood P."/>
        </authorList>
    </citation>
    <scope>NUCLEOTIDE SEQUENCE [LARGE SCALE GENOMIC DNA]</scope>
    <source>
        <strain evidence="2">WM001</strain>
    </source>
</reference>
<feature type="region of interest" description="Disordered" evidence="1">
    <location>
        <begin position="159"/>
        <end position="217"/>
    </location>
</feature>
<dbReference type="OrthoDB" id="325636at2759"/>
<comment type="caution">
    <text evidence="2">The sequence shown here is derived from an EMBL/GenBank/DDBJ whole genome shotgun (WGS) entry which is preliminary data.</text>
</comment>
<sequence>MSFFDDEDFEELDLDDEIMAITSSRSPNMLNSRLKTKDKKVQIPILNKTTADPNTFEYEVLLKQVNLSNAHRVDSNFVKTPSPRSNARDTVQRLLFNHQLSENKKNFLRKQKEINEIKSCTFSPQIHNADTLLGMRSPKSKNRTLEGVRASGELKSSMHVPRLPSETSPVTGRIIKSSSQAKSHSQEHHTTSSDLYTPRKFKIPTEGRPPIPRAKQT</sequence>
<keyword evidence="3" id="KW-1185">Reference proteome</keyword>
<dbReference type="Proteomes" id="UP000187209">
    <property type="component" value="Unassembled WGS sequence"/>
</dbReference>
<evidence type="ECO:0000313" key="2">
    <source>
        <dbReference type="EMBL" id="OMJ66006.1"/>
    </source>
</evidence>